<dbReference type="GO" id="GO:0002926">
    <property type="term" value="P:tRNA wobble base 5-methoxycarbonylmethyl-2-thiouridinylation"/>
    <property type="evidence" value="ECO:0007669"/>
    <property type="project" value="TreeGrafter"/>
</dbReference>
<keyword evidence="4" id="KW-0004">4Fe-4S</keyword>
<keyword evidence="11" id="KW-0408">Iron</keyword>
<dbReference type="PANTHER" id="PTHR11135">
    <property type="entry name" value="HISTONE ACETYLTRANSFERASE-RELATED"/>
    <property type="match status" value="1"/>
</dbReference>
<dbReference type="PIRSF" id="PIRSF005669">
    <property type="entry name" value="Hist_AcTrfase_ELP3"/>
    <property type="match status" value="1"/>
</dbReference>
<dbReference type="GO" id="GO:0106261">
    <property type="term" value="F:tRNA uridine(34) acetyltransferase activity"/>
    <property type="evidence" value="ECO:0007669"/>
    <property type="project" value="UniProtKB-EC"/>
</dbReference>
<evidence type="ECO:0000256" key="10">
    <source>
        <dbReference type="ARBA" id="ARBA00022884"/>
    </source>
</evidence>
<dbReference type="PANTHER" id="PTHR11135:SF0">
    <property type="entry name" value="ELONGATOR COMPLEX PROTEIN 3"/>
    <property type="match status" value="1"/>
</dbReference>
<dbReference type="SMART" id="SM00729">
    <property type="entry name" value="Elp3"/>
    <property type="match status" value="1"/>
</dbReference>
<dbReference type="GO" id="GO:0051539">
    <property type="term" value="F:4 iron, 4 sulfur cluster binding"/>
    <property type="evidence" value="ECO:0007669"/>
    <property type="project" value="UniProtKB-KW"/>
</dbReference>
<evidence type="ECO:0000256" key="4">
    <source>
        <dbReference type="ARBA" id="ARBA00022485"/>
    </source>
</evidence>
<dbReference type="EC" id="2.3.1.-" evidence="15"/>
<evidence type="ECO:0000256" key="7">
    <source>
        <dbReference type="ARBA" id="ARBA00022691"/>
    </source>
</evidence>
<dbReference type="Pfam" id="PF04055">
    <property type="entry name" value="Radical_SAM"/>
    <property type="match status" value="1"/>
</dbReference>
<evidence type="ECO:0000256" key="14">
    <source>
        <dbReference type="ARBA" id="ARBA00047372"/>
    </source>
</evidence>
<dbReference type="InterPro" id="IPR032432">
    <property type="entry name" value="Radical_SAM_C"/>
</dbReference>
<keyword evidence="18" id="KW-1185">Reference proteome</keyword>
<evidence type="ECO:0000256" key="6">
    <source>
        <dbReference type="ARBA" id="ARBA00022679"/>
    </source>
</evidence>
<name>A0A8C7YDX8_9TELE</name>
<comment type="catalytic activity">
    <reaction evidence="14">
        <text>uridine(34) in tRNA + acetyl-CoA + S-adenosyl-L-methionine + H2O = 5-(carboxymethyl)uridine(34) in tRNA + 5'-deoxyadenosine + L-methionine + CoA + 2 H(+)</text>
        <dbReference type="Rhea" id="RHEA:61020"/>
        <dbReference type="Rhea" id="RHEA-COMP:10407"/>
        <dbReference type="Rhea" id="RHEA-COMP:11727"/>
        <dbReference type="ChEBI" id="CHEBI:15377"/>
        <dbReference type="ChEBI" id="CHEBI:15378"/>
        <dbReference type="ChEBI" id="CHEBI:17319"/>
        <dbReference type="ChEBI" id="CHEBI:57287"/>
        <dbReference type="ChEBI" id="CHEBI:57288"/>
        <dbReference type="ChEBI" id="CHEBI:57844"/>
        <dbReference type="ChEBI" id="CHEBI:59789"/>
        <dbReference type="ChEBI" id="CHEBI:65315"/>
        <dbReference type="ChEBI" id="CHEBI:74882"/>
        <dbReference type="EC" id="2.3.1.311"/>
    </reaction>
    <physiologicalReaction direction="left-to-right" evidence="14">
        <dbReference type="Rhea" id="RHEA:61021"/>
    </physiologicalReaction>
</comment>
<dbReference type="Pfam" id="PF16199">
    <property type="entry name" value="Radical_SAM_C"/>
    <property type="match status" value="1"/>
</dbReference>
<protein>
    <recommendedName>
        <fullName evidence="3 15">Elongator complex protein 3</fullName>
        <ecNumber evidence="15">2.3.1.-</ecNumber>
    </recommendedName>
</protein>
<evidence type="ECO:0000256" key="11">
    <source>
        <dbReference type="ARBA" id="ARBA00023004"/>
    </source>
</evidence>
<evidence type="ECO:0000256" key="9">
    <source>
        <dbReference type="ARBA" id="ARBA00022723"/>
    </source>
</evidence>
<accession>A0A8C7YDX8</accession>
<reference evidence="17" key="1">
    <citation type="submission" date="2025-08" db="UniProtKB">
        <authorList>
            <consortium name="Ensembl"/>
        </authorList>
    </citation>
    <scope>IDENTIFICATION</scope>
</reference>
<dbReference type="InterPro" id="IPR058240">
    <property type="entry name" value="rSAM_sf"/>
</dbReference>
<dbReference type="CDD" id="cd01335">
    <property type="entry name" value="Radical_SAM"/>
    <property type="match status" value="1"/>
</dbReference>
<keyword evidence="12 15" id="KW-0411">Iron-sulfur</keyword>
<evidence type="ECO:0000256" key="15">
    <source>
        <dbReference type="PIRNR" id="PIRNR005669"/>
    </source>
</evidence>
<evidence type="ECO:0000256" key="8">
    <source>
        <dbReference type="ARBA" id="ARBA00022694"/>
    </source>
</evidence>
<dbReference type="GeneTree" id="ENSGT00390000013141"/>
<dbReference type="InterPro" id="IPR034687">
    <property type="entry name" value="ELP3-like"/>
</dbReference>
<keyword evidence="7 15" id="KW-0949">S-adenosyl-L-methionine</keyword>
<keyword evidence="6 15" id="KW-0808">Transferase</keyword>
<dbReference type="NCBIfam" id="TIGR01211">
    <property type="entry name" value="ELP3"/>
    <property type="match status" value="1"/>
</dbReference>
<dbReference type="InterPro" id="IPR006638">
    <property type="entry name" value="Elp3/MiaA/NifB-like_rSAM"/>
</dbReference>
<keyword evidence="5 15" id="KW-0820">tRNA-binding</keyword>
<dbReference type="UniPathway" id="UPA00988"/>
<keyword evidence="8 15" id="KW-0819">tRNA processing</keyword>
<dbReference type="GO" id="GO:0000049">
    <property type="term" value="F:tRNA binding"/>
    <property type="evidence" value="ECO:0007669"/>
    <property type="project" value="UniProtKB-KW"/>
</dbReference>
<dbReference type="InterPro" id="IPR016181">
    <property type="entry name" value="Acyl_CoA_acyltransferase"/>
</dbReference>
<comment type="similarity">
    <text evidence="2 15">Belongs to the ELP3 family.</text>
</comment>
<dbReference type="Pfam" id="PF23613">
    <property type="entry name" value="ELP3_N"/>
    <property type="match status" value="1"/>
</dbReference>
<comment type="pathway">
    <text evidence="1">tRNA modification; 5-methoxycarbonylmethyl-2-thiouridine-tRNA biosynthesis.</text>
</comment>
<evidence type="ECO:0000256" key="1">
    <source>
        <dbReference type="ARBA" id="ARBA00005043"/>
    </source>
</evidence>
<evidence type="ECO:0000256" key="12">
    <source>
        <dbReference type="ARBA" id="ARBA00023014"/>
    </source>
</evidence>
<evidence type="ECO:0000256" key="3">
    <source>
        <dbReference type="ARBA" id="ARBA00020266"/>
    </source>
</evidence>
<reference evidence="17" key="2">
    <citation type="submission" date="2025-09" db="UniProtKB">
        <authorList>
            <consortium name="Ensembl"/>
        </authorList>
    </citation>
    <scope>IDENTIFICATION</scope>
</reference>
<comment type="function">
    <text evidence="15">Catalytic tRNA acetyltransferase subunit of the elongator complex, which is required for multiple tRNA modifications, including mcm5U (5-methoxycarbonylmethyl uridine), mcm5s2U (5-methoxycarbonylmethyl-2-thiouridine), and ncm5U (5-carbamoylmethyl uridine). In the elongator complex, acts as a tRNA uridine(34) acetyltransferase by mediating formation of carboxymethyluridine in the wobble base at position 34 in tRNAs.</text>
</comment>
<keyword evidence="13 15" id="KW-0012">Acyltransferase</keyword>
<evidence type="ECO:0000256" key="2">
    <source>
        <dbReference type="ARBA" id="ARBA00005494"/>
    </source>
</evidence>
<dbReference type="SUPFAM" id="SSF102114">
    <property type="entry name" value="Radical SAM enzymes"/>
    <property type="match status" value="1"/>
</dbReference>
<dbReference type="SUPFAM" id="SSF55729">
    <property type="entry name" value="Acyl-CoA N-acyltransferases (Nat)"/>
    <property type="match status" value="1"/>
</dbReference>
<keyword evidence="10" id="KW-0694">RNA-binding</keyword>
<dbReference type="GO" id="GO:0046872">
    <property type="term" value="F:metal ion binding"/>
    <property type="evidence" value="ECO:0007669"/>
    <property type="project" value="UniProtKB-KW"/>
</dbReference>
<sequence>MGKPKRKSDQSRAELMMMTIADVIKQLVEAHEEGKDINLNKVKTKTSAKYGLEAQPRLVDIIAAVPPQYRRVLVPKLKAKPIRTASGPTSMRAIRARYDPYLQTRHRVEQLKQLGHSVDKVEFIVMGGTFMALPEDYRDYFIRNLHDALSGHTSNNVAEAVRYSERSNTKCVGITIETRPDYCLKRHLSDMLNYGCTRLEIGVQSVYEDVARDTNRGHTVRAVCESFHLAKDAGFKVVAHMMPDLPNVGMERDVEQFIEFFENPAFRPDGLKLYPTLVIRGTGLYELWKTGRYKSYTPSALVDLVARILALVPPWTRVYRVQRDIPMPLVSSGVEHGNLRELALARMKDMGTQCRDVRTREVGIQEIHHKVRPYQVELVRRDYVANGGWETFLSYEDPEQDILIGLLRLRRCSPQSFRPELKGGVSIVRELHVYGSVVPVSSRDPSKFQHQGFGMMLMEEAERIARDEHGSGKLAVISGVGTRNYYRKMGYELEGPYMVKDLYAPGTN</sequence>
<dbReference type="Gene3D" id="3.40.630.30">
    <property type="match status" value="1"/>
</dbReference>
<evidence type="ECO:0000313" key="17">
    <source>
        <dbReference type="Ensembl" id="ENSOSIP00000025872.1"/>
    </source>
</evidence>
<evidence type="ECO:0000256" key="5">
    <source>
        <dbReference type="ARBA" id="ARBA00022555"/>
    </source>
</evidence>
<dbReference type="FunFam" id="3.40.630.30:FF:000003">
    <property type="entry name" value="Elongator complex protein 3"/>
    <property type="match status" value="1"/>
</dbReference>
<keyword evidence="9 15" id="KW-0479">Metal-binding</keyword>
<dbReference type="Proteomes" id="UP000694383">
    <property type="component" value="Unplaced"/>
</dbReference>
<evidence type="ECO:0000256" key="13">
    <source>
        <dbReference type="ARBA" id="ARBA00023315"/>
    </source>
</evidence>
<evidence type="ECO:0000259" key="16">
    <source>
        <dbReference type="PROSITE" id="PS51186"/>
    </source>
</evidence>
<dbReference type="PROSITE" id="PS51186">
    <property type="entry name" value="GNAT"/>
    <property type="match status" value="1"/>
</dbReference>
<dbReference type="GO" id="GO:0033588">
    <property type="term" value="C:elongator holoenzyme complex"/>
    <property type="evidence" value="ECO:0007669"/>
    <property type="project" value="TreeGrafter"/>
</dbReference>
<dbReference type="AlphaFoldDB" id="A0A8C7YDX8"/>
<dbReference type="GO" id="GO:0005634">
    <property type="term" value="C:nucleus"/>
    <property type="evidence" value="ECO:0007669"/>
    <property type="project" value="TreeGrafter"/>
</dbReference>
<dbReference type="Ensembl" id="ENSOSIT00000027282.1">
    <property type="protein sequence ID" value="ENSOSIP00000025872.1"/>
    <property type="gene ID" value="ENSOSIG00000013540.1"/>
</dbReference>
<feature type="domain" description="N-acetyltransferase" evidence="16">
    <location>
        <begin position="352"/>
        <end position="508"/>
    </location>
</feature>
<dbReference type="GO" id="GO:0005737">
    <property type="term" value="C:cytoplasm"/>
    <property type="evidence" value="ECO:0007669"/>
    <property type="project" value="TreeGrafter"/>
</dbReference>
<dbReference type="InterPro" id="IPR039661">
    <property type="entry name" value="ELP3"/>
</dbReference>
<dbReference type="InterPro" id="IPR007197">
    <property type="entry name" value="rSAM"/>
</dbReference>
<organism evidence="17 18">
    <name type="scientific">Oryzias sinensis</name>
    <name type="common">Chinese medaka</name>
    <dbReference type="NCBI Taxonomy" id="183150"/>
    <lineage>
        <taxon>Eukaryota</taxon>
        <taxon>Metazoa</taxon>
        <taxon>Chordata</taxon>
        <taxon>Craniata</taxon>
        <taxon>Vertebrata</taxon>
        <taxon>Euteleostomi</taxon>
        <taxon>Actinopterygii</taxon>
        <taxon>Neopterygii</taxon>
        <taxon>Teleostei</taxon>
        <taxon>Neoteleostei</taxon>
        <taxon>Acanthomorphata</taxon>
        <taxon>Ovalentaria</taxon>
        <taxon>Atherinomorphae</taxon>
        <taxon>Beloniformes</taxon>
        <taxon>Adrianichthyidae</taxon>
        <taxon>Oryziinae</taxon>
        <taxon>Oryzias</taxon>
    </lineage>
</organism>
<proteinExistence type="inferred from homology"/>
<dbReference type="InterPro" id="IPR056591">
    <property type="entry name" value="ELP3-like_N"/>
</dbReference>
<comment type="cofactor">
    <cofactor evidence="15">
        <name>[4Fe-4S] cluster</name>
        <dbReference type="ChEBI" id="CHEBI:49883"/>
    </cofactor>
    <text evidence="15">Binds 1 [4Fe-4S] cluster. The cluster is coordinated with 3 cysteines and an exchangeable S-adenosyl-L-methionine.</text>
</comment>
<dbReference type="InterPro" id="IPR000182">
    <property type="entry name" value="GNAT_dom"/>
</dbReference>
<evidence type="ECO:0000313" key="18">
    <source>
        <dbReference type="Proteomes" id="UP000694383"/>
    </source>
</evidence>